<dbReference type="GO" id="GO:0005524">
    <property type="term" value="F:ATP binding"/>
    <property type="evidence" value="ECO:0007669"/>
    <property type="project" value="UniProtKB-UniRule"/>
</dbReference>
<keyword evidence="9 15" id="KW-0067">ATP-binding</keyword>
<evidence type="ECO:0000256" key="2">
    <source>
        <dbReference type="ARBA" id="ARBA00022443"/>
    </source>
</evidence>
<evidence type="ECO:0000256" key="9">
    <source>
        <dbReference type="ARBA" id="ARBA00022840"/>
    </source>
</evidence>
<dbReference type="InterPro" id="IPR050198">
    <property type="entry name" value="Non-receptor_tyrosine_kinases"/>
</dbReference>
<comment type="similarity">
    <text evidence="16">Belongs to the protein kinase superfamily. Tyr protein kinase family.</text>
</comment>
<evidence type="ECO:0000256" key="13">
    <source>
        <dbReference type="PROSITE-ProRule" id="PRU00191"/>
    </source>
</evidence>
<evidence type="ECO:0000256" key="7">
    <source>
        <dbReference type="ARBA" id="ARBA00022741"/>
    </source>
</evidence>
<dbReference type="SMART" id="SM00326">
    <property type="entry name" value="SH3"/>
    <property type="match status" value="1"/>
</dbReference>
<dbReference type="SUPFAM" id="SSF56112">
    <property type="entry name" value="Protein kinase-like (PK-like)"/>
    <property type="match status" value="1"/>
</dbReference>
<feature type="compositionally biased region" description="Polar residues" evidence="17">
    <location>
        <begin position="36"/>
        <end position="50"/>
    </location>
</feature>
<feature type="domain" description="SH2" evidence="18">
    <location>
        <begin position="132"/>
        <end position="171"/>
    </location>
</feature>
<dbReference type="PROSITE" id="PS50001">
    <property type="entry name" value="SH2"/>
    <property type="match status" value="1"/>
</dbReference>
<dbReference type="PANTHER" id="PTHR24418">
    <property type="entry name" value="TYROSINE-PROTEIN KINASE"/>
    <property type="match status" value="1"/>
</dbReference>
<dbReference type="SMART" id="SM00219">
    <property type="entry name" value="TyrKc"/>
    <property type="match status" value="1"/>
</dbReference>
<dbReference type="EC" id="2.7.10.2" evidence="16"/>
<dbReference type="FunFam" id="2.30.30.40:FF:000229">
    <property type="entry name" value="Tyrosine-protein kinase"/>
    <property type="match status" value="1"/>
</dbReference>
<proteinExistence type="inferred from homology"/>
<dbReference type="FunFam" id="1.10.510.10:FF:000399">
    <property type="entry name" value="Tyrosine-protein kinase"/>
    <property type="match status" value="1"/>
</dbReference>
<dbReference type="InterPro" id="IPR001245">
    <property type="entry name" value="Ser-Thr/Tyr_kinase_cat_dom"/>
</dbReference>
<dbReference type="Gene3D" id="3.30.505.10">
    <property type="entry name" value="SH2 domain"/>
    <property type="match status" value="1"/>
</dbReference>
<evidence type="ECO:0000259" key="18">
    <source>
        <dbReference type="PROSITE" id="PS50001"/>
    </source>
</evidence>
<feature type="region of interest" description="Disordered" evidence="17">
    <location>
        <begin position="23"/>
        <end position="61"/>
    </location>
</feature>
<feature type="binding site" evidence="15">
    <location>
        <position position="250"/>
    </location>
    <ligand>
        <name>ATP</name>
        <dbReference type="ChEBI" id="CHEBI:30616"/>
    </ligand>
</feature>
<keyword evidence="10 13" id="KW-0727">SH2 domain</keyword>
<dbReference type="Pfam" id="PF00017">
    <property type="entry name" value="SH2"/>
    <property type="match status" value="1"/>
</dbReference>
<dbReference type="SUPFAM" id="SSF55550">
    <property type="entry name" value="SH2 domain"/>
    <property type="match status" value="1"/>
</dbReference>
<keyword evidence="12" id="KW-0449">Lipoprotein</keyword>
<dbReference type="InterPro" id="IPR036028">
    <property type="entry name" value="SH3-like_dom_sf"/>
</dbReference>
<dbReference type="Ensembl" id="ENSCCRT00020123582.1">
    <property type="protein sequence ID" value="ENSCCRP00020113243.1"/>
    <property type="gene ID" value="ENSCCRG00020051306.1"/>
</dbReference>
<keyword evidence="7 15" id="KW-0547">Nucleotide-binding</keyword>
<reference evidence="21" key="1">
    <citation type="submission" date="2025-08" db="UniProtKB">
        <authorList>
            <consortium name="Ensembl"/>
        </authorList>
    </citation>
    <scope>IDENTIFICATION</scope>
</reference>
<keyword evidence="8 16" id="KW-0418">Kinase</keyword>
<sequence>MGECLRKTCPCLKTLWDRIYRPSPNDGENSVKTDTDSTCDGLGNTESNRYGQPASEPLPPRKTAGALYTALWDFEPRDFQELSFKAGDMLEIVSTSGDWWSAKKIASHGRVATGFVPFNYLARAESVESQPWFFGKLSRVEALSLLMSAENENGSFLVRISETDSMSFVLSGVCVCVFLTAIREFVTAHIGISKKVQFQTEVLNLVLPPPLVDEWELPKEQFTLEKMLGSGHFADVYSGSWKNHTKVAIKILKNNGELTTRLEVQIMKCFRHRHLISLFAVCTSSVPYYIITELIEKGDLLNFLKNPEGRALDTESLIDMAAQVADGMAYLEAHNSIHRDLAARNVLVGEGYVCKIADFGLARIIKVTLGSKIPYKWTAPEAIGHGRYSGKSDVWSFGILLYEIVTYGAVPYPGVRNCDVYDLVTRENYRMPSPPHCPQVIYNIMRSCWKAEPEDRPTFKILRHELENYQVFICFGKCHS</sequence>
<evidence type="ECO:0000256" key="6">
    <source>
        <dbReference type="ARBA" id="ARBA00022707"/>
    </source>
</evidence>
<evidence type="ECO:0000256" key="8">
    <source>
        <dbReference type="ARBA" id="ARBA00022777"/>
    </source>
</evidence>
<feature type="domain" description="SH3" evidence="19">
    <location>
        <begin position="63"/>
        <end position="126"/>
    </location>
</feature>
<organism evidence="21 22">
    <name type="scientific">Cyprinus carpio</name>
    <name type="common">Common carp</name>
    <dbReference type="NCBI Taxonomy" id="7962"/>
    <lineage>
        <taxon>Eukaryota</taxon>
        <taxon>Metazoa</taxon>
        <taxon>Chordata</taxon>
        <taxon>Craniata</taxon>
        <taxon>Vertebrata</taxon>
        <taxon>Euteleostomi</taxon>
        <taxon>Actinopterygii</taxon>
        <taxon>Neopterygii</taxon>
        <taxon>Teleostei</taxon>
        <taxon>Ostariophysi</taxon>
        <taxon>Cypriniformes</taxon>
        <taxon>Cyprinidae</taxon>
        <taxon>Cyprininae</taxon>
        <taxon>Cyprinus</taxon>
    </lineage>
</organism>
<dbReference type="Gene3D" id="3.30.200.20">
    <property type="entry name" value="Phosphorylase Kinase, domain 1"/>
    <property type="match status" value="1"/>
</dbReference>
<dbReference type="InterPro" id="IPR000980">
    <property type="entry name" value="SH2"/>
</dbReference>
<dbReference type="Gene3D" id="2.30.30.40">
    <property type="entry name" value="SH3 Domains"/>
    <property type="match status" value="1"/>
</dbReference>
<name>A0A8C2KSD4_CYPCA</name>
<evidence type="ECO:0000256" key="10">
    <source>
        <dbReference type="ARBA" id="ARBA00022999"/>
    </source>
</evidence>
<dbReference type="SUPFAM" id="SSF50044">
    <property type="entry name" value="SH3-domain"/>
    <property type="match status" value="1"/>
</dbReference>
<dbReference type="InterPro" id="IPR036860">
    <property type="entry name" value="SH2_dom_sf"/>
</dbReference>
<dbReference type="Proteomes" id="UP000694701">
    <property type="component" value="Unplaced"/>
</dbReference>
<keyword evidence="11 16" id="KW-0829">Tyrosine-protein kinase</keyword>
<keyword evidence="5 16" id="KW-0808">Transferase</keyword>
<dbReference type="PROSITE" id="PS00107">
    <property type="entry name" value="PROTEIN_KINASE_ATP"/>
    <property type="match status" value="1"/>
</dbReference>
<dbReference type="InterPro" id="IPR011009">
    <property type="entry name" value="Kinase-like_dom_sf"/>
</dbReference>
<comment type="subcellular location">
    <subcellularLocation>
        <location evidence="1">Cytoplasm</location>
    </subcellularLocation>
</comment>
<dbReference type="PRINTS" id="PR00109">
    <property type="entry name" value="TYRKINASE"/>
</dbReference>
<keyword evidence="2 14" id="KW-0728">SH3 domain</keyword>
<dbReference type="PROSITE" id="PS50011">
    <property type="entry name" value="PROTEIN_KINASE_DOM"/>
    <property type="match status" value="1"/>
</dbReference>
<accession>A0A8C2KSD4</accession>
<dbReference type="Pfam" id="PF00018">
    <property type="entry name" value="SH3_1"/>
    <property type="match status" value="1"/>
</dbReference>
<evidence type="ECO:0000256" key="1">
    <source>
        <dbReference type="ARBA" id="ARBA00004496"/>
    </source>
</evidence>
<dbReference type="Gene3D" id="1.10.510.10">
    <property type="entry name" value="Transferase(Phosphotransferase) domain 1"/>
    <property type="match status" value="1"/>
</dbReference>
<dbReference type="Pfam" id="PF07714">
    <property type="entry name" value="PK_Tyr_Ser-Thr"/>
    <property type="match status" value="1"/>
</dbReference>
<dbReference type="SMART" id="SM00252">
    <property type="entry name" value="SH2"/>
    <property type="match status" value="1"/>
</dbReference>
<dbReference type="AlphaFoldDB" id="A0A8C2KSD4"/>
<dbReference type="InterPro" id="IPR000719">
    <property type="entry name" value="Prot_kinase_dom"/>
</dbReference>
<dbReference type="InterPro" id="IPR020635">
    <property type="entry name" value="Tyr_kinase_cat_dom"/>
</dbReference>
<evidence type="ECO:0000256" key="15">
    <source>
        <dbReference type="PROSITE-ProRule" id="PRU10141"/>
    </source>
</evidence>
<keyword evidence="6" id="KW-0519">Myristate</keyword>
<evidence type="ECO:0000256" key="17">
    <source>
        <dbReference type="SAM" id="MobiDB-lite"/>
    </source>
</evidence>
<keyword evidence="4" id="KW-0597">Phosphoprotein</keyword>
<dbReference type="PRINTS" id="PR00452">
    <property type="entry name" value="SH3DOMAIN"/>
</dbReference>
<comment type="catalytic activity">
    <reaction evidence="16">
        <text>L-tyrosyl-[protein] + ATP = O-phospho-L-tyrosyl-[protein] + ADP + H(+)</text>
        <dbReference type="Rhea" id="RHEA:10596"/>
        <dbReference type="Rhea" id="RHEA-COMP:10136"/>
        <dbReference type="Rhea" id="RHEA-COMP:20101"/>
        <dbReference type="ChEBI" id="CHEBI:15378"/>
        <dbReference type="ChEBI" id="CHEBI:30616"/>
        <dbReference type="ChEBI" id="CHEBI:46858"/>
        <dbReference type="ChEBI" id="CHEBI:61978"/>
        <dbReference type="ChEBI" id="CHEBI:456216"/>
        <dbReference type="EC" id="2.7.10.2"/>
    </reaction>
</comment>
<protein>
    <recommendedName>
        <fullName evidence="16">Tyrosine-protein kinase</fullName>
        <ecNumber evidence="16">2.7.10.2</ecNumber>
    </recommendedName>
</protein>
<evidence type="ECO:0000256" key="5">
    <source>
        <dbReference type="ARBA" id="ARBA00022679"/>
    </source>
</evidence>
<feature type="domain" description="Protein kinase" evidence="20">
    <location>
        <begin position="222"/>
        <end position="473"/>
    </location>
</feature>
<evidence type="ECO:0000256" key="3">
    <source>
        <dbReference type="ARBA" id="ARBA00022490"/>
    </source>
</evidence>
<keyword evidence="3" id="KW-0963">Cytoplasm</keyword>
<dbReference type="PROSITE" id="PS50002">
    <property type="entry name" value="SH3"/>
    <property type="match status" value="1"/>
</dbReference>
<evidence type="ECO:0000256" key="14">
    <source>
        <dbReference type="PROSITE-ProRule" id="PRU00192"/>
    </source>
</evidence>
<dbReference type="InterPro" id="IPR017441">
    <property type="entry name" value="Protein_kinase_ATP_BS"/>
</dbReference>
<evidence type="ECO:0000313" key="22">
    <source>
        <dbReference type="Proteomes" id="UP000694701"/>
    </source>
</evidence>
<evidence type="ECO:0000256" key="12">
    <source>
        <dbReference type="ARBA" id="ARBA00023288"/>
    </source>
</evidence>
<evidence type="ECO:0000259" key="19">
    <source>
        <dbReference type="PROSITE" id="PS50002"/>
    </source>
</evidence>
<dbReference type="InterPro" id="IPR001452">
    <property type="entry name" value="SH3_domain"/>
</dbReference>
<evidence type="ECO:0000313" key="21">
    <source>
        <dbReference type="Ensembl" id="ENSCCRP00020113243.1"/>
    </source>
</evidence>
<evidence type="ECO:0000256" key="16">
    <source>
        <dbReference type="RuleBase" id="RU362096"/>
    </source>
</evidence>
<dbReference type="GO" id="GO:0004715">
    <property type="term" value="F:non-membrane spanning protein tyrosine kinase activity"/>
    <property type="evidence" value="ECO:0007669"/>
    <property type="project" value="UniProtKB-EC"/>
</dbReference>
<evidence type="ECO:0000256" key="11">
    <source>
        <dbReference type="ARBA" id="ARBA00023137"/>
    </source>
</evidence>
<dbReference type="GO" id="GO:0005737">
    <property type="term" value="C:cytoplasm"/>
    <property type="evidence" value="ECO:0007669"/>
    <property type="project" value="UniProtKB-SubCell"/>
</dbReference>
<evidence type="ECO:0000259" key="20">
    <source>
        <dbReference type="PROSITE" id="PS50011"/>
    </source>
</evidence>
<evidence type="ECO:0000256" key="4">
    <source>
        <dbReference type="ARBA" id="ARBA00022553"/>
    </source>
</evidence>